<proteinExistence type="predicted"/>
<dbReference type="EMBL" id="BMAU01021370">
    <property type="protein sequence ID" value="GFY25087.1"/>
    <property type="molecule type" value="Genomic_DNA"/>
</dbReference>
<comment type="caution">
    <text evidence="1">The sequence shown here is derived from an EMBL/GenBank/DDBJ whole genome shotgun (WGS) entry which is preliminary data.</text>
</comment>
<evidence type="ECO:0000313" key="2">
    <source>
        <dbReference type="Proteomes" id="UP000887159"/>
    </source>
</evidence>
<evidence type="ECO:0000313" key="1">
    <source>
        <dbReference type="EMBL" id="GFY25087.1"/>
    </source>
</evidence>
<keyword evidence="2" id="KW-1185">Reference proteome</keyword>
<sequence length="87" mass="10263">MYREYVTVGHCEYFINTAGINASNVYHSVLPEKKMRRSRLFEEIIIDCVQPQWDMRSELPNLNKTLQRSFTDSEDIKKSINPPKKGR</sequence>
<accession>A0A8X6VYV1</accession>
<name>A0A8X6VYV1_TRICX</name>
<protein>
    <submittedName>
        <fullName evidence="1">Uncharacterized protein</fullName>
    </submittedName>
</protein>
<dbReference type="AlphaFoldDB" id="A0A8X6VYV1"/>
<reference evidence="1" key="1">
    <citation type="submission" date="2020-08" db="EMBL/GenBank/DDBJ databases">
        <title>Multicomponent nature underlies the extraordinary mechanical properties of spider dragline silk.</title>
        <authorList>
            <person name="Kono N."/>
            <person name="Nakamura H."/>
            <person name="Mori M."/>
            <person name="Yoshida Y."/>
            <person name="Ohtoshi R."/>
            <person name="Malay A.D."/>
            <person name="Moran D.A.P."/>
            <person name="Tomita M."/>
            <person name="Numata K."/>
            <person name="Arakawa K."/>
        </authorList>
    </citation>
    <scope>NUCLEOTIDE SEQUENCE</scope>
</reference>
<organism evidence="1 2">
    <name type="scientific">Trichonephila clavipes</name>
    <name type="common">Golden silk orbweaver</name>
    <name type="synonym">Nephila clavipes</name>
    <dbReference type="NCBI Taxonomy" id="2585209"/>
    <lineage>
        <taxon>Eukaryota</taxon>
        <taxon>Metazoa</taxon>
        <taxon>Ecdysozoa</taxon>
        <taxon>Arthropoda</taxon>
        <taxon>Chelicerata</taxon>
        <taxon>Arachnida</taxon>
        <taxon>Araneae</taxon>
        <taxon>Araneomorphae</taxon>
        <taxon>Entelegynae</taxon>
        <taxon>Araneoidea</taxon>
        <taxon>Nephilidae</taxon>
        <taxon>Trichonephila</taxon>
    </lineage>
</organism>
<gene>
    <name evidence="1" type="ORF">TNCV_2692781</name>
</gene>
<dbReference type="Proteomes" id="UP000887159">
    <property type="component" value="Unassembled WGS sequence"/>
</dbReference>